<feature type="domain" description="Di19 zinc-binding" evidence="2">
    <location>
        <begin position="51"/>
        <end position="103"/>
    </location>
</feature>
<dbReference type="Gramene" id="Ma04_t01130.2">
    <property type="protein sequence ID" value="Ma04_p01130.2"/>
    <property type="gene ID" value="Ma04_g01130"/>
</dbReference>
<evidence type="ECO:0000313" key="5">
    <source>
        <dbReference type="EnsemblPlants" id="Ma04_p01130.2"/>
    </source>
</evidence>
<reference evidence="4" key="1">
    <citation type="submission" date="2021-03" db="EMBL/GenBank/DDBJ databases">
        <authorList>
            <consortium name="Genoscope - CEA"/>
            <person name="William W."/>
        </authorList>
    </citation>
    <scope>NUCLEOTIDE SEQUENCE</scope>
    <source>
        <strain evidence="4">Doubled-haploid Pahang</strain>
    </source>
</reference>
<evidence type="ECO:0000256" key="1">
    <source>
        <dbReference type="ARBA" id="ARBA00007109"/>
    </source>
</evidence>
<dbReference type="PANTHER" id="PTHR31875">
    <property type="entry name" value="PROTEIN DEHYDRATION-INDUCED 19"/>
    <property type="match status" value="1"/>
</dbReference>
<keyword evidence="6" id="KW-1185">Reference proteome</keyword>
<sequence>MDSDLWISRLAAAKRHYSTRHRQNIQPDWNFLDRPSIDEFEMEEEEEVRPDFPCPYCYEDHDITSLCFHLEEEHGFESKAAVCPICSTKVTKDMLNHITLQHRHILKLQRRQRFHRFAMPSSQTLSLLRRDLREAHLQVLLGSAGYRSNNNEESNITADSFLSSLLLNFPTSDTDETLKRIADESLYRKKESHVPAWKSSLNSSLTQEQREQRRKQATIRATFMQDLLLSTLFGDQIS</sequence>
<dbReference type="PANTHER" id="PTHR31875:SF6">
    <property type="entry name" value="PROTEIN DEHYDRATION-INDUCED 19"/>
    <property type="match status" value="1"/>
</dbReference>
<dbReference type="Proteomes" id="UP000012960">
    <property type="component" value="Unplaced"/>
</dbReference>
<dbReference type="Pfam" id="PF14571">
    <property type="entry name" value="Di19_C"/>
    <property type="match status" value="1"/>
</dbReference>
<feature type="domain" description="Di19 C-terminal" evidence="3">
    <location>
        <begin position="125"/>
        <end position="232"/>
    </location>
</feature>
<gene>
    <name evidence="4" type="ORF">GSMUA_106520.1</name>
</gene>
<protein>
    <submittedName>
        <fullName evidence="4">(wild Malaysian banana) hypothetical protein</fullName>
    </submittedName>
</protein>
<evidence type="ECO:0000259" key="3">
    <source>
        <dbReference type="Pfam" id="PF14571"/>
    </source>
</evidence>
<evidence type="ECO:0000313" key="6">
    <source>
        <dbReference type="Proteomes" id="UP000012960"/>
    </source>
</evidence>
<proteinExistence type="inferred from homology"/>
<dbReference type="AlphaFoldDB" id="A0A804IJQ4"/>
<organism evidence="5 6">
    <name type="scientific">Musa acuminata subsp. malaccensis</name>
    <name type="common">Wild banana</name>
    <name type="synonym">Musa malaccensis</name>
    <dbReference type="NCBI Taxonomy" id="214687"/>
    <lineage>
        <taxon>Eukaryota</taxon>
        <taxon>Viridiplantae</taxon>
        <taxon>Streptophyta</taxon>
        <taxon>Embryophyta</taxon>
        <taxon>Tracheophyta</taxon>
        <taxon>Spermatophyta</taxon>
        <taxon>Magnoliopsida</taxon>
        <taxon>Liliopsida</taxon>
        <taxon>Zingiberales</taxon>
        <taxon>Musaceae</taxon>
        <taxon>Musa</taxon>
    </lineage>
</organism>
<dbReference type="InterPro" id="IPR027935">
    <property type="entry name" value="Di19_C"/>
</dbReference>
<dbReference type="EMBL" id="HG996469">
    <property type="protein sequence ID" value="CAG1840858.1"/>
    <property type="molecule type" value="Genomic_DNA"/>
</dbReference>
<dbReference type="OMA" id="LWISRLM"/>
<dbReference type="InParanoid" id="A0A804IJQ4"/>
<dbReference type="InterPro" id="IPR033347">
    <property type="entry name" value="Di19"/>
</dbReference>
<reference evidence="5" key="2">
    <citation type="submission" date="2021-05" db="UniProtKB">
        <authorList>
            <consortium name="EnsemblPlants"/>
        </authorList>
    </citation>
    <scope>IDENTIFICATION</scope>
    <source>
        <strain evidence="5">subsp. malaccensis</strain>
    </source>
</reference>
<accession>A0A804IJQ4</accession>
<dbReference type="EnsemblPlants" id="Ma04_t01130.2">
    <property type="protein sequence ID" value="Ma04_p01130.2"/>
    <property type="gene ID" value="Ma04_g01130"/>
</dbReference>
<comment type="similarity">
    <text evidence="1">Belongs to the Di19 family.</text>
</comment>
<evidence type="ECO:0000313" key="4">
    <source>
        <dbReference type="EMBL" id="CAG1840858.1"/>
    </source>
</evidence>
<evidence type="ECO:0000259" key="2">
    <source>
        <dbReference type="Pfam" id="PF05605"/>
    </source>
</evidence>
<name>A0A804IJQ4_MUSAM</name>
<dbReference type="Pfam" id="PF05605">
    <property type="entry name" value="zf-Di19"/>
    <property type="match status" value="1"/>
</dbReference>
<dbReference type="InterPro" id="IPR008598">
    <property type="entry name" value="Di19_Zn-bd"/>
</dbReference>
<dbReference type="OrthoDB" id="7873042at2759"/>